<keyword evidence="5 7" id="KW-1133">Transmembrane helix</keyword>
<sequence length="160" mass="18106">MYQTSCSINFLSVVLCFEIYLELLGDLTTKIGIFYMHYWIYCCAVIIMTSGLFIMLASDNYLRKIIGLGIFQSAVLIFYIALAKIKNGIPPIDRCVADSNSCLYTYSNPLAHILMLTAIVVGFATFAVGLALIYRIYQQYNTISENEILLKETDRDESEC</sequence>
<protein>
    <submittedName>
        <fullName evidence="8">Cation:proton antiporter subunit C</fullName>
    </submittedName>
</protein>
<evidence type="ECO:0000313" key="9">
    <source>
        <dbReference type="Proteomes" id="UP001326613"/>
    </source>
</evidence>
<keyword evidence="6 7" id="KW-0472">Membrane</keyword>
<accession>A0ABZ0UU66</accession>
<feature type="transmembrane region" description="Helical" evidence="7">
    <location>
        <begin position="38"/>
        <end position="58"/>
    </location>
</feature>
<organism evidence="8 9">
    <name type="scientific">Candidatus Trichorickettsia mobilis</name>
    <dbReference type="NCBI Taxonomy" id="1346319"/>
    <lineage>
        <taxon>Bacteria</taxon>
        <taxon>Pseudomonadati</taxon>
        <taxon>Pseudomonadota</taxon>
        <taxon>Alphaproteobacteria</taxon>
        <taxon>Rickettsiales</taxon>
        <taxon>Rickettsiaceae</taxon>
        <taxon>Rickettsieae</taxon>
        <taxon>Candidatus Trichorickettsia</taxon>
    </lineage>
</organism>
<gene>
    <name evidence="8" type="ORF">Trichorick_01266</name>
</gene>
<evidence type="ECO:0000256" key="7">
    <source>
        <dbReference type="SAM" id="Phobius"/>
    </source>
</evidence>
<dbReference type="Pfam" id="PF00420">
    <property type="entry name" value="Oxidored_q2"/>
    <property type="match status" value="1"/>
</dbReference>
<evidence type="ECO:0000256" key="6">
    <source>
        <dbReference type="ARBA" id="ARBA00023136"/>
    </source>
</evidence>
<evidence type="ECO:0000256" key="5">
    <source>
        <dbReference type="ARBA" id="ARBA00022989"/>
    </source>
</evidence>
<evidence type="ECO:0000256" key="1">
    <source>
        <dbReference type="ARBA" id="ARBA00004651"/>
    </source>
</evidence>
<comment type="subcellular location">
    <subcellularLocation>
        <location evidence="1">Cell membrane</location>
        <topology evidence="1">Multi-pass membrane protein</topology>
    </subcellularLocation>
</comment>
<dbReference type="NCBIfam" id="NF005624">
    <property type="entry name" value="PRK07375.2-3"/>
    <property type="match status" value="1"/>
</dbReference>
<evidence type="ECO:0000256" key="4">
    <source>
        <dbReference type="ARBA" id="ARBA00022692"/>
    </source>
</evidence>
<dbReference type="EMBL" id="CP112932">
    <property type="protein sequence ID" value="WPY01356.1"/>
    <property type="molecule type" value="Genomic_DNA"/>
</dbReference>
<feature type="transmembrane region" description="Helical" evidence="7">
    <location>
        <begin position="65"/>
        <end position="82"/>
    </location>
</feature>
<dbReference type="InterPro" id="IPR050601">
    <property type="entry name" value="CPA3_antiporter_subunitC"/>
</dbReference>
<dbReference type="Proteomes" id="UP001326613">
    <property type="component" value="Chromosome"/>
</dbReference>
<dbReference type="Gene3D" id="1.10.287.3510">
    <property type="match status" value="1"/>
</dbReference>
<keyword evidence="9" id="KW-1185">Reference proteome</keyword>
<proteinExistence type="inferred from homology"/>
<dbReference type="PANTHER" id="PTHR34583:SF2">
    <property type="entry name" value="ANTIPORTER SUBUNIT MNHC2-RELATED"/>
    <property type="match status" value="1"/>
</dbReference>
<dbReference type="PANTHER" id="PTHR34583">
    <property type="entry name" value="ANTIPORTER SUBUNIT MNHC2-RELATED"/>
    <property type="match status" value="1"/>
</dbReference>
<feature type="transmembrane region" description="Helical" evidence="7">
    <location>
        <begin position="113"/>
        <end position="134"/>
    </location>
</feature>
<keyword evidence="3" id="KW-1003">Cell membrane</keyword>
<name>A0ABZ0UU66_9RICK</name>
<keyword evidence="4 7" id="KW-0812">Transmembrane</keyword>
<reference evidence="8 9" key="1">
    <citation type="submission" date="2022-10" db="EMBL/GenBank/DDBJ databases">
        <title>Host association and intracellularity evolved multiple times independently in the Rickettsiales.</title>
        <authorList>
            <person name="Castelli M."/>
            <person name="Nardi T."/>
            <person name="Gammuto L."/>
            <person name="Bellinzona G."/>
            <person name="Sabaneyeva E."/>
            <person name="Potekhin A."/>
            <person name="Serra V."/>
            <person name="Petroni G."/>
            <person name="Sassera D."/>
        </authorList>
    </citation>
    <scope>NUCLEOTIDE SEQUENCE [LARGE SCALE GENOMIC DNA]</scope>
    <source>
        <strain evidence="8 9">Kr 154-4</strain>
    </source>
</reference>
<evidence type="ECO:0000256" key="3">
    <source>
        <dbReference type="ARBA" id="ARBA00022475"/>
    </source>
</evidence>
<dbReference type="InterPro" id="IPR039428">
    <property type="entry name" value="NUOK/Mnh_C1-like"/>
</dbReference>
<evidence type="ECO:0000313" key="8">
    <source>
        <dbReference type="EMBL" id="WPY01356.1"/>
    </source>
</evidence>
<comment type="similarity">
    <text evidence="2">Belongs to the CPA3 antiporters (TC 2.A.63) subunit C family.</text>
</comment>
<evidence type="ECO:0000256" key="2">
    <source>
        <dbReference type="ARBA" id="ARBA00010388"/>
    </source>
</evidence>